<reference evidence="2 3" key="2">
    <citation type="journal article" date="2017" name="Nature">
        <title>The Apostasia genome and the evolution of orchids.</title>
        <authorList>
            <person name="Zhang G.Q."/>
            <person name="Liu K.W."/>
            <person name="Li Z."/>
            <person name="Lohaus R."/>
            <person name="Hsiao Y.Y."/>
            <person name="Niu S.C."/>
            <person name="Wang J.Y."/>
            <person name="Lin Y.C."/>
            <person name="Xu Q."/>
            <person name="Chen L.J."/>
            <person name="Yoshida K."/>
            <person name="Fujiwara S."/>
            <person name="Wang Z.W."/>
            <person name="Zhang Y.Q."/>
            <person name="Mitsuda N."/>
            <person name="Wang M."/>
            <person name="Liu G.H."/>
            <person name="Pecoraro L."/>
            <person name="Huang H.X."/>
            <person name="Xiao X.J."/>
            <person name="Lin M."/>
            <person name="Wu X.Y."/>
            <person name="Wu W.L."/>
            <person name="Chen Y.Y."/>
            <person name="Chang S.B."/>
            <person name="Sakamoto S."/>
            <person name="Ohme-Takagi M."/>
            <person name="Yagi M."/>
            <person name="Zeng S.J."/>
            <person name="Shen C.Y."/>
            <person name="Yeh C.M."/>
            <person name="Luo Y.B."/>
            <person name="Tsai W.C."/>
            <person name="Van de Peer Y."/>
            <person name="Liu Z.J."/>
        </authorList>
    </citation>
    <scope>NUCLEOTIDE SEQUENCE [LARGE SCALE GENOMIC DNA]</scope>
    <source>
        <tissue evidence="2">The whole plant</tissue>
    </source>
</reference>
<evidence type="ECO:0000313" key="3">
    <source>
        <dbReference type="Proteomes" id="UP000233837"/>
    </source>
</evidence>
<gene>
    <name evidence="2" type="ORF">MA16_Dca022594</name>
</gene>
<protein>
    <submittedName>
        <fullName evidence="2">Uncharacterized protein</fullName>
    </submittedName>
</protein>
<dbReference type="Proteomes" id="UP000233837">
    <property type="component" value="Unassembled WGS sequence"/>
</dbReference>
<accession>A0A2I0V745</accession>
<sequence>MNCGRRSIVDDVRSRRTRAVDEDRRRIRWAVDEDLHRRRWAIDDDRRRRRREIDNYPPLELPLKWRDPPPEYPPLELPLKWRNPLPDHLVRNQPAAFARDGLRDSPSLRPHLVSHDPYAALSRNHTRNPDPLIPDFNGHRRRRDADRAQRRETLQLAQVEASID</sequence>
<dbReference type="AlphaFoldDB" id="A0A2I0V745"/>
<evidence type="ECO:0000313" key="2">
    <source>
        <dbReference type="EMBL" id="PKU59232.1"/>
    </source>
</evidence>
<keyword evidence="3" id="KW-1185">Reference proteome</keyword>
<evidence type="ECO:0000256" key="1">
    <source>
        <dbReference type="SAM" id="MobiDB-lite"/>
    </source>
</evidence>
<feature type="region of interest" description="Disordered" evidence="1">
    <location>
        <begin position="119"/>
        <end position="148"/>
    </location>
</feature>
<dbReference type="EMBL" id="KZ504138">
    <property type="protein sequence ID" value="PKU59232.1"/>
    <property type="molecule type" value="Genomic_DNA"/>
</dbReference>
<proteinExistence type="predicted"/>
<reference evidence="2 3" key="1">
    <citation type="journal article" date="2016" name="Sci. Rep.">
        <title>The Dendrobium catenatum Lindl. genome sequence provides insights into polysaccharide synthase, floral development and adaptive evolution.</title>
        <authorList>
            <person name="Zhang G.Q."/>
            <person name="Xu Q."/>
            <person name="Bian C."/>
            <person name="Tsai W.C."/>
            <person name="Yeh C.M."/>
            <person name="Liu K.W."/>
            <person name="Yoshida K."/>
            <person name="Zhang L.S."/>
            <person name="Chang S.B."/>
            <person name="Chen F."/>
            <person name="Shi Y."/>
            <person name="Su Y.Y."/>
            <person name="Zhang Y.Q."/>
            <person name="Chen L.J."/>
            <person name="Yin Y."/>
            <person name="Lin M."/>
            <person name="Huang H."/>
            <person name="Deng H."/>
            <person name="Wang Z.W."/>
            <person name="Zhu S.L."/>
            <person name="Zhao X."/>
            <person name="Deng C."/>
            <person name="Niu S.C."/>
            <person name="Huang J."/>
            <person name="Wang M."/>
            <person name="Liu G.H."/>
            <person name="Yang H.J."/>
            <person name="Xiao X.J."/>
            <person name="Hsiao Y.Y."/>
            <person name="Wu W.L."/>
            <person name="Chen Y.Y."/>
            <person name="Mitsuda N."/>
            <person name="Ohme-Takagi M."/>
            <person name="Luo Y.B."/>
            <person name="Van de Peer Y."/>
            <person name="Liu Z.J."/>
        </authorList>
    </citation>
    <scope>NUCLEOTIDE SEQUENCE [LARGE SCALE GENOMIC DNA]</scope>
    <source>
        <tissue evidence="2">The whole plant</tissue>
    </source>
</reference>
<organism evidence="2 3">
    <name type="scientific">Dendrobium catenatum</name>
    <dbReference type="NCBI Taxonomy" id="906689"/>
    <lineage>
        <taxon>Eukaryota</taxon>
        <taxon>Viridiplantae</taxon>
        <taxon>Streptophyta</taxon>
        <taxon>Embryophyta</taxon>
        <taxon>Tracheophyta</taxon>
        <taxon>Spermatophyta</taxon>
        <taxon>Magnoliopsida</taxon>
        <taxon>Liliopsida</taxon>
        <taxon>Asparagales</taxon>
        <taxon>Orchidaceae</taxon>
        <taxon>Epidendroideae</taxon>
        <taxon>Malaxideae</taxon>
        <taxon>Dendrobiinae</taxon>
        <taxon>Dendrobium</taxon>
    </lineage>
</organism>
<name>A0A2I0V745_9ASPA</name>